<dbReference type="Pfam" id="PF13614">
    <property type="entry name" value="AAA_31"/>
    <property type="match status" value="1"/>
</dbReference>
<feature type="domain" description="AAA" evidence="1">
    <location>
        <begin position="3"/>
        <end position="177"/>
    </location>
</feature>
<dbReference type="PIRSF" id="PIRSF009320">
    <property type="entry name" value="Nuc_binding_HP_1000"/>
    <property type="match status" value="1"/>
</dbReference>
<dbReference type="InterPro" id="IPR050678">
    <property type="entry name" value="DNA_Partitioning_ATPase"/>
</dbReference>
<organism evidence="2 3">
    <name type="scientific">Leptospira saintgironsiae</name>
    <dbReference type="NCBI Taxonomy" id="2023183"/>
    <lineage>
        <taxon>Bacteria</taxon>
        <taxon>Pseudomonadati</taxon>
        <taxon>Spirochaetota</taxon>
        <taxon>Spirochaetia</taxon>
        <taxon>Leptospirales</taxon>
        <taxon>Leptospiraceae</taxon>
        <taxon>Leptospira</taxon>
    </lineage>
</organism>
<proteinExistence type="predicted"/>
<dbReference type="InterPro" id="IPR027417">
    <property type="entry name" value="P-loop_NTPase"/>
</dbReference>
<comment type="caution">
    <text evidence="2">The sequence shown here is derived from an EMBL/GenBank/DDBJ whole genome shotgun (WGS) entry which is preliminary data.</text>
</comment>
<dbReference type="SUPFAM" id="SSF52540">
    <property type="entry name" value="P-loop containing nucleoside triphosphate hydrolases"/>
    <property type="match status" value="1"/>
</dbReference>
<sequence length="253" mass="27489">MGKIVSISNQKGGVGKTTTSINLAANLAEIGKKVLIVDFDPQGNSGSGLGFEINTLQNTSYELLIGESSAAECIKRTDIENLHIIPSNINLSGAEADLLGEENREYRLKDAIGHLRTEYDYILIDCPPSLGVLTLNALSAADSVMITLQTEYFALEGLTQLMKIISLVQEKLNPSLELEGVLLTMFDKRTNLAQQVAEDVKSYFKEKVYTTVIPRNIKLSEAPSFGKSILSYDPDGIGAQSYRSLALEVAGKN</sequence>
<reference evidence="2 3" key="1">
    <citation type="submission" date="2017-07" db="EMBL/GenBank/DDBJ databases">
        <title>Leptospira spp. isolated from tropical soils.</title>
        <authorList>
            <person name="Thibeaux R."/>
            <person name="Iraola G."/>
            <person name="Ferres I."/>
            <person name="Bierque E."/>
            <person name="Girault D."/>
            <person name="Soupe-Gilbert M.-E."/>
            <person name="Picardeau M."/>
            <person name="Goarant C."/>
        </authorList>
    </citation>
    <scope>NUCLEOTIDE SEQUENCE [LARGE SCALE GENOMIC DNA]</scope>
    <source>
        <strain evidence="2 3">FH4-C-A2</strain>
    </source>
</reference>
<accession>A0A2M9YG96</accession>
<evidence type="ECO:0000313" key="3">
    <source>
        <dbReference type="Proteomes" id="UP000231926"/>
    </source>
</evidence>
<dbReference type="Proteomes" id="UP000231926">
    <property type="component" value="Unassembled WGS sequence"/>
</dbReference>
<keyword evidence="3" id="KW-1185">Reference proteome</keyword>
<dbReference type="PANTHER" id="PTHR13696:SF52">
    <property type="entry name" value="PARA FAMILY PROTEIN CT_582"/>
    <property type="match status" value="1"/>
</dbReference>
<dbReference type="Gene3D" id="3.40.50.300">
    <property type="entry name" value="P-loop containing nucleotide triphosphate hydrolases"/>
    <property type="match status" value="1"/>
</dbReference>
<dbReference type="EMBL" id="NPDR01000001">
    <property type="protein sequence ID" value="PJZ50565.1"/>
    <property type="molecule type" value="Genomic_DNA"/>
</dbReference>
<dbReference type="CDD" id="cd02042">
    <property type="entry name" value="ParAB_family"/>
    <property type="match status" value="1"/>
</dbReference>
<dbReference type="OrthoDB" id="9815116at2"/>
<dbReference type="PANTHER" id="PTHR13696">
    <property type="entry name" value="P-LOOP CONTAINING NUCLEOSIDE TRIPHOSPHATE HYDROLASE"/>
    <property type="match status" value="1"/>
</dbReference>
<name>A0A2M9YG96_9LEPT</name>
<dbReference type="RefSeq" id="WP_100708675.1">
    <property type="nucleotide sequence ID" value="NZ_NPDR01000001.1"/>
</dbReference>
<evidence type="ECO:0000259" key="1">
    <source>
        <dbReference type="Pfam" id="PF13614"/>
    </source>
</evidence>
<gene>
    <name evidence="2" type="ORF">CH362_01985</name>
</gene>
<protein>
    <submittedName>
        <fullName evidence="2">Chromosome partitioning protein ParA</fullName>
    </submittedName>
</protein>
<evidence type="ECO:0000313" key="2">
    <source>
        <dbReference type="EMBL" id="PJZ50565.1"/>
    </source>
</evidence>
<dbReference type="AlphaFoldDB" id="A0A2M9YG96"/>
<dbReference type="FunFam" id="3.40.50.300:FF:000285">
    <property type="entry name" value="Sporulation initiation inhibitor Soj"/>
    <property type="match status" value="1"/>
</dbReference>
<dbReference type="InterPro" id="IPR025669">
    <property type="entry name" value="AAA_dom"/>
</dbReference>